<evidence type="ECO:0000313" key="3">
    <source>
        <dbReference type="EMBL" id="GAA0483304.1"/>
    </source>
</evidence>
<feature type="compositionally biased region" description="Low complexity" evidence="1">
    <location>
        <begin position="42"/>
        <end position="52"/>
    </location>
</feature>
<keyword evidence="2" id="KW-0732">Signal</keyword>
<evidence type="ECO:0000256" key="1">
    <source>
        <dbReference type="SAM" id="MobiDB-lite"/>
    </source>
</evidence>
<feature type="chain" id="PRO_5046300840" description="SnoaL-like domain-containing protein" evidence="2">
    <location>
        <begin position="33"/>
        <end position="174"/>
    </location>
</feature>
<evidence type="ECO:0000256" key="2">
    <source>
        <dbReference type="SAM" id="SignalP"/>
    </source>
</evidence>
<organism evidence="3 4">
    <name type="scientific">Streptomyces olivaceiscleroticus</name>
    <dbReference type="NCBI Taxonomy" id="68245"/>
    <lineage>
        <taxon>Bacteria</taxon>
        <taxon>Bacillati</taxon>
        <taxon>Actinomycetota</taxon>
        <taxon>Actinomycetes</taxon>
        <taxon>Kitasatosporales</taxon>
        <taxon>Streptomycetaceae</taxon>
        <taxon>Streptomyces</taxon>
    </lineage>
</organism>
<feature type="signal peptide" evidence="2">
    <location>
        <begin position="1"/>
        <end position="32"/>
    </location>
</feature>
<name>A0ABN1AT30_9ACTN</name>
<dbReference type="Gene3D" id="3.10.450.50">
    <property type="match status" value="1"/>
</dbReference>
<gene>
    <name evidence="3" type="ORF">GCM10010361_55200</name>
</gene>
<keyword evidence="4" id="KW-1185">Reference proteome</keyword>
<dbReference type="RefSeq" id="WP_346097984.1">
    <property type="nucleotide sequence ID" value="NZ_BAAABY010000040.1"/>
</dbReference>
<evidence type="ECO:0000313" key="4">
    <source>
        <dbReference type="Proteomes" id="UP001500909"/>
    </source>
</evidence>
<sequence length="174" mass="18524">MRTSRPARRRTAVIGTAAAALLTVTAALPAFGATTTPPPVRPAAQTAAQPARGGSPESTVDRVADFYGAYIDAVYDEDGTLAGQLRTHYLRADLRKRLASWESKNHADGVLRAQNVPVKWSVSYDGSGTGSTYTIVTLTWDSGSHPSTSRVAVRSSLETRQITDIKEAPATPAR</sequence>
<reference evidence="3 4" key="1">
    <citation type="journal article" date="2019" name="Int. J. Syst. Evol. Microbiol.">
        <title>The Global Catalogue of Microorganisms (GCM) 10K type strain sequencing project: providing services to taxonomists for standard genome sequencing and annotation.</title>
        <authorList>
            <consortium name="The Broad Institute Genomics Platform"/>
            <consortium name="The Broad Institute Genome Sequencing Center for Infectious Disease"/>
            <person name="Wu L."/>
            <person name="Ma J."/>
        </authorList>
    </citation>
    <scope>NUCLEOTIDE SEQUENCE [LARGE SCALE GENOMIC DNA]</scope>
    <source>
        <strain evidence="3 4">JCM 4805</strain>
    </source>
</reference>
<accession>A0ABN1AT30</accession>
<comment type="caution">
    <text evidence="3">The sequence shown here is derived from an EMBL/GenBank/DDBJ whole genome shotgun (WGS) entry which is preliminary data.</text>
</comment>
<dbReference type="EMBL" id="BAAABY010000040">
    <property type="protein sequence ID" value="GAA0483304.1"/>
    <property type="molecule type" value="Genomic_DNA"/>
</dbReference>
<evidence type="ECO:0008006" key="5">
    <source>
        <dbReference type="Google" id="ProtNLM"/>
    </source>
</evidence>
<dbReference type="Proteomes" id="UP001500909">
    <property type="component" value="Unassembled WGS sequence"/>
</dbReference>
<feature type="region of interest" description="Disordered" evidence="1">
    <location>
        <begin position="33"/>
        <end position="58"/>
    </location>
</feature>
<protein>
    <recommendedName>
        <fullName evidence="5">SnoaL-like domain-containing protein</fullName>
    </recommendedName>
</protein>
<proteinExistence type="predicted"/>